<keyword evidence="3 6" id="KW-1133">Transmembrane helix</keyword>
<keyword evidence="2 5" id="KW-0812">Transmembrane</keyword>
<dbReference type="InterPro" id="IPR042512">
    <property type="entry name" value="TLCD5"/>
</dbReference>
<name>A0A482WAK4_ASBVE</name>
<evidence type="ECO:0000313" key="8">
    <source>
        <dbReference type="EMBL" id="RZC41807.1"/>
    </source>
</evidence>
<dbReference type="EMBL" id="QDEB01013945">
    <property type="protein sequence ID" value="RZC41807.1"/>
    <property type="molecule type" value="Genomic_DNA"/>
</dbReference>
<evidence type="ECO:0000256" key="1">
    <source>
        <dbReference type="ARBA" id="ARBA00004141"/>
    </source>
</evidence>
<comment type="subcellular location">
    <subcellularLocation>
        <location evidence="1">Membrane</location>
        <topology evidence="1">Multi-pass membrane protein</topology>
    </subcellularLocation>
</comment>
<dbReference type="PANTHER" id="PTHR31898:SF1">
    <property type="entry name" value="TLC DOMAIN-CONTAINING PROTEIN 5"/>
    <property type="match status" value="1"/>
</dbReference>
<feature type="transmembrane region" description="Helical" evidence="6">
    <location>
        <begin position="20"/>
        <end position="42"/>
    </location>
</feature>
<evidence type="ECO:0000259" key="7">
    <source>
        <dbReference type="PROSITE" id="PS50922"/>
    </source>
</evidence>
<reference evidence="8 9" key="1">
    <citation type="submission" date="2017-03" db="EMBL/GenBank/DDBJ databases">
        <title>Genome of the blue death feigning beetle - Asbolus verrucosus.</title>
        <authorList>
            <person name="Rider S.D."/>
        </authorList>
    </citation>
    <scope>NUCLEOTIDE SEQUENCE [LARGE SCALE GENOMIC DNA]</scope>
    <source>
        <strain evidence="8">Butters</strain>
        <tissue evidence="8">Head and leg muscle</tissue>
    </source>
</reference>
<evidence type="ECO:0000256" key="3">
    <source>
        <dbReference type="ARBA" id="ARBA00022989"/>
    </source>
</evidence>
<protein>
    <submittedName>
        <fullName evidence="8">TRAM LAG1 CLN8 domain containing protein</fullName>
    </submittedName>
</protein>
<evidence type="ECO:0000256" key="4">
    <source>
        <dbReference type="ARBA" id="ARBA00023136"/>
    </source>
</evidence>
<feature type="transmembrane region" description="Helical" evidence="6">
    <location>
        <begin position="54"/>
        <end position="77"/>
    </location>
</feature>
<comment type="caution">
    <text evidence="8">The sequence shown here is derived from an EMBL/GenBank/DDBJ whole genome shotgun (WGS) entry which is preliminary data.</text>
</comment>
<sequence>MLSEDDAQTENSQFTFKFDSWYAILLSAVIWSLTYQLATFLLPMKSREYCCRVISFWHGVVSAFVGINQCFLIDTPFDHPEWRTTSSQKFLMVCSLGYFIHDLIWCFLYQRESKLMIAHHVYSVFALQRMLYKNNSGAQATCALGSMEITNPMLQIRWFLRSEGYYPSTLFTSVELTFMLLFFLVRIVLGTYFLVVIAFQPKNDWDFRILSVTIYIMSWIFMLNISKYFVNKYGGFGLHLDEIHNKGT</sequence>
<evidence type="ECO:0000256" key="2">
    <source>
        <dbReference type="ARBA" id="ARBA00022692"/>
    </source>
</evidence>
<dbReference type="OrthoDB" id="506011at2759"/>
<dbReference type="SMART" id="SM00724">
    <property type="entry name" value="TLC"/>
    <property type="match status" value="1"/>
</dbReference>
<dbReference type="PANTHER" id="PTHR31898">
    <property type="entry name" value="TRANSMEMBRANE PROTEIN 136"/>
    <property type="match status" value="1"/>
</dbReference>
<feature type="transmembrane region" description="Helical" evidence="6">
    <location>
        <begin position="205"/>
        <end position="225"/>
    </location>
</feature>
<gene>
    <name evidence="8" type="ORF">BDFB_007618</name>
</gene>
<dbReference type="STRING" id="1661398.A0A482WAK4"/>
<proteinExistence type="predicted"/>
<accession>A0A482WAK4</accession>
<dbReference type="InterPro" id="IPR006634">
    <property type="entry name" value="TLC-dom"/>
</dbReference>
<feature type="domain" description="TLC" evidence="7">
    <location>
        <begin position="44"/>
        <end position="218"/>
    </location>
</feature>
<feature type="transmembrane region" description="Helical" evidence="6">
    <location>
        <begin position="176"/>
        <end position="199"/>
    </location>
</feature>
<dbReference type="GO" id="GO:0016020">
    <property type="term" value="C:membrane"/>
    <property type="evidence" value="ECO:0007669"/>
    <property type="project" value="UniProtKB-SubCell"/>
</dbReference>
<dbReference type="PROSITE" id="PS50922">
    <property type="entry name" value="TLC"/>
    <property type="match status" value="1"/>
</dbReference>
<evidence type="ECO:0000256" key="5">
    <source>
        <dbReference type="PROSITE-ProRule" id="PRU00205"/>
    </source>
</evidence>
<keyword evidence="4 5" id="KW-0472">Membrane</keyword>
<organism evidence="8 9">
    <name type="scientific">Asbolus verrucosus</name>
    <name type="common">Desert ironclad beetle</name>
    <dbReference type="NCBI Taxonomy" id="1661398"/>
    <lineage>
        <taxon>Eukaryota</taxon>
        <taxon>Metazoa</taxon>
        <taxon>Ecdysozoa</taxon>
        <taxon>Arthropoda</taxon>
        <taxon>Hexapoda</taxon>
        <taxon>Insecta</taxon>
        <taxon>Pterygota</taxon>
        <taxon>Neoptera</taxon>
        <taxon>Endopterygota</taxon>
        <taxon>Coleoptera</taxon>
        <taxon>Polyphaga</taxon>
        <taxon>Cucujiformia</taxon>
        <taxon>Tenebrionidae</taxon>
        <taxon>Pimeliinae</taxon>
        <taxon>Asbolus</taxon>
    </lineage>
</organism>
<evidence type="ECO:0000313" key="9">
    <source>
        <dbReference type="Proteomes" id="UP000292052"/>
    </source>
</evidence>
<dbReference type="Proteomes" id="UP000292052">
    <property type="component" value="Unassembled WGS sequence"/>
</dbReference>
<keyword evidence="9" id="KW-1185">Reference proteome</keyword>
<feature type="transmembrane region" description="Helical" evidence="6">
    <location>
        <begin position="89"/>
        <end position="109"/>
    </location>
</feature>
<dbReference type="AlphaFoldDB" id="A0A482WAK4"/>
<dbReference type="Pfam" id="PF03798">
    <property type="entry name" value="TRAM_LAG1_CLN8"/>
    <property type="match status" value="1"/>
</dbReference>
<evidence type="ECO:0000256" key="6">
    <source>
        <dbReference type="SAM" id="Phobius"/>
    </source>
</evidence>